<comment type="catalytic activity">
    <reaction evidence="5">
        <text>L-cysteinyl-[protein] + hexadecanoyl-CoA = S-hexadecanoyl-L-cysteinyl-[protein] + CoA</text>
        <dbReference type="Rhea" id="RHEA:36683"/>
        <dbReference type="Rhea" id="RHEA-COMP:10131"/>
        <dbReference type="Rhea" id="RHEA-COMP:11032"/>
        <dbReference type="ChEBI" id="CHEBI:29950"/>
        <dbReference type="ChEBI" id="CHEBI:57287"/>
        <dbReference type="ChEBI" id="CHEBI:57379"/>
        <dbReference type="ChEBI" id="CHEBI:74151"/>
        <dbReference type="EC" id="2.3.1.225"/>
    </reaction>
</comment>
<feature type="domain" description="Palmitoyltransferase DHHC" evidence="6">
    <location>
        <begin position="150"/>
        <end position="253"/>
    </location>
</feature>
<keyword evidence="8" id="KW-1185">Reference proteome</keyword>
<evidence type="ECO:0000256" key="5">
    <source>
        <dbReference type="RuleBase" id="RU079119"/>
    </source>
</evidence>
<feature type="transmembrane region" description="Helical" evidence="5">
    <location>
        <begin position="36"/>
        <end position="66"/>
    </location>
</feature>
<sequence>MVSTTLTIQDVIQMIIPFGANRSAKKVDVDAILPYLILPGLLLIAAISRPVTIIVMVVIGMCALYVHSRPLQKNRSSFFFSWTMSSGIYMFMMFELFVTCFYEVTQLENFVFLLLLVCTCYFFYKMKSVADFELATGSSKGKEYSPVLTSDSHYCQICQLEVNERFFHSIWWDCCVLRPNYIYFLVGHIFAFATLFYGTNLGLTTVCQPYIFYGDILMPRDCDDVYYDFVSTICFVTCVYGLGYLLVIAIVLIQQLLVYIPKYSEPQWKKLVNVLNV</sequence>
<feature type="transmembrane region" description="Helical" evidence="5">
    <location>
        <begin position="181"/>
        <end position="199"/>
    </location>
</feature>
<feature type="transmembrane region" description="Helical" evidence="5">
    <location>
        <begin position="229"/>
        <end position="260"/>
    </location>
</feature>
<gene>
    <name evidence="7" type="ORF">PYW07_002221</name>
</gene>
<dbReference type="Pfam" id="PF01529">
    <property type="entry name" value="DHHC"/>
    <property type="match status" value="1"/>
</dbReference>
<evidence type="ECO:0000313" key="7">
    <source>
        <dbReference type="EMBL" id="KAJ8721446.1"/>
    </source>
</evidence>
<evidence type="ECO:0000259" key="6">
    <source>
        <dbReference type="Pfam" id="PF01529"/>
    </source>
</evidence>
<dbReference type="InterPro" id="IPR001594">
    <property type="entry name" value="Palmitoyltrfase_DHHC"/>
</dbReference>
<comment type="domain">
    <text evidence="5">The DHHC domain is required for palmitoyltransferase activity.</text>
</comment>
<feature type="transmembrane region" description="Helical" evidence="5">
    <location>
        <begin position="104"/>
        <end position="124"/>
    </location>
</feature>
<evidence type="ECO:0000256" key="1">
    <source>
        <dbReference type="ARBA" id="ARBA00004141"/>
    </source>
</evidence>
<organism evidence="7 8">
    <name type="scientific">Mythimna separata</name>
    <name type="common">Oriental armyworm</name>
    <name type="synonym">Pseudaletia separata</name>
    <dbReference type="NCBI Taxonomy" id="271217"/>
    <lineage>
        <taxon>Eukaryota</taxon>
        <taxon>Metazoa</taxon>
        <taxon>Ecdysozoa</taxon>
        <taxon>Arthropoda</taxon>
        <taxon>Hexapoda</taxon>
        <taxon>Insecta</taxon>
        <taxon>Pterygota</taxon>
        <taxon>Neoptera</taxon>
        <taxon>Endopterygota</taxon>
        <taxon>Lepidoptera</taxon>
        <taxon>Glossata</taxon>
        <taxon>Ditrysia</taxon>
        <taxon>Noctuoidea</taxon>
        <taxon>Noctuidae</taxon>
        <taxon>Noctuinae</taxon>
        <taxon>Hadenini</taxon>
        <taxon>Mythimna</taxon>
    </lineage>
</organism>
<name>A0AAD7YMG0_MYTSE</name>
<dbReference type="EMBL" id="JARGEI010000013">
    <property type="protein sequence ID" value="KAJ8721446.1"/>
    <property type="molecule type" value="Genomic_DNA"/>
</dbReference>
<comment type="subcellular location">
    <subcellularLocation>
        <location evidence="1">Membrane</location>
        <topology evidence="1">Multi-pass membrane protein</topology>
    </subcellularLocation>
</comment>
<reference evidence="7" key="1">
    <citation type="submission" date="2023-03" db="EMBL/GenBank/DDBJ databases">
        <title>Chromosome-level genomes of two armyworms, Mythimna separata and Mythimna loreyi, provide insights into the biosynthesis and reception of sex pheromones.</title>
        <authorList>
            <person name="Zhao H."/>
        </authorList>
    </citation>
    <scope>NUCLEOTIDE SEQUENCE</scope>
    <source>
        <strain evidence="7">BeijingLab</strain>
        <tissue evidence="7">Pupa</tissue>
    </source>
</reference>
<dbReference type="GO" id="GO:0019706">
    <property type="term" value="F:protein-cysteine S-palmitoyltransferase activity"/>
    <property type="evidence" value="ECO:0007669"/>
    <property type="project" value="UniProtKB-EC"/>
</dbReference>
<keyword evidence="5" id="KW-0808">Transferase</keyword>
<comment type="caution">
    <text evidence="7">The sequence shown here is derived from an EMBL/GenBank/DDBJ whole genome shotgun (WGS) entry which is preliminary data.</text>
</comment>
<keyword evidence="5" id="KW-0012">Acyltransferase</keyword>
<proteinExistence type="inferred from homology"/>
<keyword evidence="4 5" id="KW-0472">Membrane</keyword>
<evidence type="ECO:0000313" key="8">
    <source>
        <dbReference type="Proteomes" id="UP001231518"/>
    </source>
</evidence>
<dbReference type="EC" id="2.3.1.225" evidence="5"/>
<keyword evidence="2 5" id="KW-0812">Transmembrane</keyword>
<accession>A0AAD7YMG0</accession>
<feature type="transmembrane region" description="Helical" evidence="5">
    <location>
        <begin position="78"/>
        <end position="98"/>
    </location>
</feature>
<evidence type="ECO:0000256" key="2">
    <source>
        <dbReference type="ARBA" id="ARBA00022692"/>
    </source>
</evidence>
<keyword evidence="3 5" id="KW-1133">Transmembrane helix</keyword>
<protein>
    <recommendedName>
        <fullName evidence="5">Palmitoyltransferase</fullName>
        <ecNumber evidence="5">2.3.1.225</ecNumber>
    </recommendedName>
</protein>
<evidence type="ECO:0000256" key="3">
    <source>
        <dbReference type="ARBA" id="ARBA00022989"/>
    </source>
</evidence>
<comment type="similarity">
    <text evidence="5">Belongs to the DHHC palmitoyltransferase family.</text>
</comment>
<dbReference type="AlphaFoldDB" id="A0AAD7YMG0"/>
<evidence type="ECO:0000256" key="4">
    <source>
        <dbReference type="ARBA" id="ARBA00023136"/>
    </source>
</evidence>
<dbReference type="Proteomes" id="UP001231518">
    <property type="component" value="Chromosome 12"/>
</dbReference>
<dbReference type="GO" id="GO:0016020">
    <property type="term" value="C:membrane"/>
    <property type="evidence" value="ECO:0007669"/>
    <property type="project" value="UniProtKB-SubCell"/>
</dbReference>